<gene>
    <name evidence="1" type="ORF">Dsi01nite_053110</name>
</gene>
<organism evidence="1 2">
    <name type="scientific">Dactylosporangium siamense</name>
    <dbReference type="NCBI Taxonomy" id="685454"/>
    <lineage>
        <taxon>Bacteria</taxon>
        <taxon>Bacillati</taxon>
        <taxon>Actinomycetota</taxon>
        <taxon>Actinomycetes</taxon>
        <taxon>Micromonosporales</taxon>
        <taxon>Micromonosporaceae</taxon>
        <taxon>Dactylosporangium</taxon>
    </lineage>
</organism>
<sequence length="73" mass="7478">MVHRLNTISTTGAIGHACSGSIGAGAWVAVTSVLSESHFPVGTYYTGDVSVLESPQGHPACDVVARPGDDDHD</sequence>
<name>A0A919PRR1_9ACTN</name>
<dbReference type="EMBL" id="BONQ01000082">
    <property type="protein sequence ID" value="GIG47270.1"/>
    <property type="molecule type" value="Genomic_DNA"/>
</dbReference>
<accession>A0A919PRR1</accession>
<proteinExistence type="predicted"/>
<comment type="caution">
    <text evidence="1">The sequence shown here is derived from an EMBL/GenBank/DDBJ whole genome shotgun (WGS) entry which is preliminary data.</text>
</comment>
<evidence type="ECO:0000313" key="1">
    <source>
        <dbReference type="EMBL" id="GIG47270.1"/>
    </source>
</evidence>
<dbReference type="AlphaFoldDB" id="A0A919PRR1"/>
<dbReference type="Proteomes" id="UP000660611">
    <property type="component" value="Unassembled WGS sequence"/>
</dbReference>
<keyword evidence="2" id="KW-1185">Reference proteome</keyword>
<evidence type="ECO:0000313" key="2">
    <source>
        <dbReference type="Proteomes" id="UP000660611"/>
    </source>
</evidence>
<reference evidence="1" key="1">
    <citation type="submission" date="2021-01" db="EMBL/GenBank/DDBJ databases">
        <title>Whole genome shotgun sequence of Dactylosporangium siamense NBRC 106093.</title>
        <authorList>
            <person name="Komaki H."/>
            <person name="Tamura T."/>
        </authorList>
    </citation>
    <scope>NUCLEOTIDE SEQUENCE</scope>
    <source>
        <strain evidence="1">NBRC 106093</strain>
    </source>
</reference>
<protein>
    <submittedName>
        <fullName evidence="1">Uncharacterized protein</fullName>
    </submittedName>
</protein>